<evidence type="ECO:0000313" key="4">
    <source>
        <dbReference type="Proteomes" id="UP000016842"/>
    </source>
</evidence>
<name>U4VL01_9HYPH</name>
<feature type="region of interest" description="Disordered" evidence="1">
    <location>
        <begin position="269"/>
        <end position="306"/>
    </location>
</feature>
<keyword evidence="2" id="KW-1133">Transmembrane helix</keyword>
<evidence type="ECO:0000256" key="1">
    <source>
        <dbReference type="SAM" id="MobiDB-lite"/>
    </source>
</evidence>
<dbReference type="InterPro" id="IPR021450">
    <property type="entry name" value="DUF3100"/>
</dbReference>
<feature type="transmembrane region" description="Helical" evidence="2">
    <location>
        <begin position="20"/>
        <end position="38"/>
    </location>
</feature>
<dbReference type="Proteomes" id="UP000016842">
    <property type="component" value="Unassembled WGS sequence"/>
</dbReference>
<dbReference type="PATRIC" id="fig|1337887.3.peg.331"/>
<keyword evidence="2" id="KW-0472">Membrane</keyword>
<dbReference type="EMBL" id="ASXJ01000012">
    <property type="protein sequence ID" value="ERM03481.1"/>
    <property type="molecule type" value="Genomic_DNA"/>
</dbReference>
<keyword evidence="2" id="KW-0812">Transmembrane</keyword>
<comment type="caution">
    <text evidence="3">The sequence shown here is derived from an EMBL/GenBank/DDBJ whole genome shotgun (WGS) entry which is preliminary data.</text>
</comment>
<reference evidence="3 4" key="1">
    <citation type="journal article" date="2014" name="FEMS Microbiol. Lett.">
        <title>Genome sequencing analysis reveals virulence-related gene content of Ochrobactrum intermedium strain 229E, a urease-positive strain isolated from the human gastric niche.</title>
        <authorList>
            <person name="Kulkarni G.J."/>
            <person name="Shetty S."/>
            <person name="Dharne M.S."/>
            <person name="Shouche Y.S."/>
        </authorList>
    </citation>
    <scope>NUCLEOTIDE SEQUENCE [LARGE SCALE GENOMIC DNA]</scope>
    <source>
        <strain evidence="3 4">229E</strain>
    </source>
</reference>
<feature type="transmembrane region" description="Helical" evidence="2">
    <location>
        <begin position="79"/>
        <end position="96"/>
    </location>
</feature>
<evidence type="ECO:0008006" key="5">
    <source>
        <dbReference type="Google" id="ProtNLM"/>
    </source>
</evidence>
<dbReference type="Pfam" id="PF11299">
    <property type="entry name" value="DUF3100"/>
    <property type="match status" value="1"/>
</dbReference>
<gene>
    <name evidence="3" type="ORF">Q644_10895</name>
</gene>
<organism evidence="3 4">
    <name type="scientific">Brucella intermedia 229E</name>
    <dbReference type="NCBI Taxonomy" id="1337887"/>
    <lineage>
        <taxon>Bacteria</taxon>
        <taxon>Pseudomonadati</taxon>
        <taxon>Pseudomonadota</taxon>
        <taxon>Alphaproteobacteria</taxon>
        <taxon>Hyphomicrobiales</taxon>
        <taxon>Brucellaceae</taxon>
        <taxon>Brucella/Ochrobactrum group</taxon>
        <taxon>Brucella</taxon>
    </lineage>
</organism>
<proteinExistence type="predicted"/>
<evidence type="ECO:0000313" key="3">
    <source>
        <dbReference type="EMBL" id="ERM03481.1"/>
    </source>
</evidence>
<feature type="transmembrane region" description="Helical" evidence="2">
    <location>
        <begin position="183"/>
        <end position="206"/>
    </location>
</feature>
<feature type="transmembrane region" description="Helical" evidence="2">
    <location>
        <begin position="116"/>
        <end position="138"/>
    </location>
</feature>
<accession>U4VL01</accession>
<sequence>MKKNKEARVKGNNVFAMRHIWLHAFVLAIICISELIGIRKISIGIGAVIFLPMLYAFALGVILNPNILKATGKVLKSDSVKLSGTMITIAIMPFIAKFGTTVGPQIENIIAAGPALVLQEIGNLGTIAVAFPIAVFLLRMGRETIGATYSIDREPNLALIADKYGLDSPEGAGVMGVYATGTLIGTFVFALIPPLVNSLGLLLIFVRWPCRAVSVRAACLRPARAVWSASCRNRRISFWRWLPPATSSPMRRDYMSACLWRCRSRNGSIKSAAPPKNIATRRKGETDDFKISEKYDRPSDPVCRDD</sequence>
<feature type="compositionally biased region" description="Basic and acidic residues" evidence="1">
    <location>
        <begin position="282"/>
        <end position="306"/>
    </location>
</feature>
<evidence type="ECO:0000256" key="2">
    <source>
        <dbReference type="SAM" id="Phobius"/>
    </source>
</evidence>
<protein>
    <recommendedName>
        <fullName evidence="5">DUF3100 domain-containing protein</fullName>
    </recommendedName>
</protein>
<feature type="transmembrane region" description="Helical" evidence="2">
    <location>
        <begin position="44"/>
        <end position="67"/>
    </location>
</feature>
<dbReference type="AlphaFoldDB" id="U4VL01"/>